<evidence type="ECO:0000313" key="3">
    <source>
        <dbReference type="Proteomes" id="UP000800038"/>
    </source>
</evidence>
<feature type="compositionally biased region" description="Basic residues" evidence="1">
    <location>
        <begin position="323"/>
        <end position="337"/>
    </location>
</feature>
<sequence length="391" mass="43122">MSDEAEESRPRASRFREHTDTTNSIHPPPDALWKDIGIEQLIEQFNEENARPPLARKHSSSANTVTRGGPPYVESPRTPSRPDNFGTPSVAVVGVLTSATPTASERPFGRFQRAFANVFGSVLGKRKAGHADAEREREKERDKHVLDERKKAAEAAYHDAKENGLLPTPKVFVRPALTHSSGPAPQTPTLHRTPSKKDLHKQEKLSKRVSSLEQKLASARKELQSVLYNYAPPVPPLPSFLPPTPSLSHSDYDTTSQTEVTPVPHSPSLGKIVKKRKATTHESDAEYRPFSTDSDGDTELLSAHSASEAERTIKRVKSSASRKSLKRQSTRLHKRLSRGSMREERRDFVVTVQPDGAGVPEVPSIPQAMEGQGKRVRVGDDGFGGLGHEIF</sequence>
<name>A0A6A5SXB9_9PLEO</name>
<feature type="compositionally biased region" description="Basic and acidic residues" evidence="1">
    <location>
        <begin position="129"/>
        <end position="144"/>
    </location>
</feature>
<gene>
    <name evidence="2" type="ORF">EJ02DRAFT_339783</name>
</gene>
<reference evidence="2" key="1">
    <citation type="journal article" date="2020" name="Stud. Mycol.">
        <title>101 Dothideomycetes genomes: a test case for predicting lifestyles and emergence of pathogens.</title>
        <authorList>
            <person name="Haridas S."/>
            <person name="Albert R."/>
            <person name="Binder M."/>
            <person name="Bloem J."/>
            <person name="Labutti K."/>
            <person name="Salamov A."/>
            <person name="Andreopoulos B."/>
            <person name="Baker S."/>
            <person name="Barry K."/>
            <person name="Bills G."/>
            <person name="Bluhm B."/>
            <person name="Cannon C."/>
            <person name="Castanera R."/>
            <person name="Culley D."/>
            <person name="Daum C."/>
            <person name="Ezra D."/>
            <person name="Gonzalez J."/>
            <person name="Henrissat B."/>
            <person name="Kuo A."/>
            <person name="Liang C."/>
            <person name="Lipzen A."/>
            <person name="Lutzoni F."/>
            <person name="Magnuson J."/>
            <person name="Mondo S."/>
            <person name="Nolan M."/>
            <person name="Ohm R."/>
            <person name="Pangilinan J."/>
            <person name="Park H.-J."/>
            <person name="Ramirez L."/>
            <person name="Alfaro M."/>
            <person name="Sun H."/>
            <person name="Tritt A."/>
            <person name="Yoshinaga Y."/>
            <person name="Zwiers L.-H."/>
            <person name="Turgeon B."/>
            <person name="Goodwin S."/>
            <person name="Spatafora J."/>
            <person name="Crous P."/>
            <person name="Grigoriev I."/>
        </authorList>
    </citation>
    <scope>NUCLEOTIDE SEQUENCE</scope>
    <source>
        <strain evidence="2">CBS 161.51</strain>
    </source>
</reference>
<feature type="compositionally biased region" description="Basic and acidic residues" evidence="1">
    <location>
        <begin position="195"/>
        <end position="206"/>
    </location>
</feature>
<feature type="region of interest" description="Disordered" evidence="1">
    <location>
        <begin position="1"/>
        <end position="32"/>
    </location>
</feature>
<keyword evidence="3" id="KW-1185">Reference proteome</keyword>
<protein>
    <submittedName>
        <fullName evidence="2">Uncharacterized protein</fullName>
    </submittedName>
</protein>
<proteinExistence type="predicted"/>
<organism evidence="2 3">
    <name type="scientific">Clathrospora elynae</name>
    <dbReference type="NCBI Taxonomy" id="706981"/>
    <lineage>
        <taxon>Eukaryota</taxon>
        <taxon>Fungi</taxon>
        <taxon>Dikarya</taxon>
        <taxon>Ascomycota</taxon>
        <taxon>Pezizomycotina</taxon>
        <taxon>Dothideomycetes</taxon>
        <taxon>Pleosporomycetidae</taxon>
        <taxon>Pleosporales</taxon>
        <taxon>Diademaceae</taxon>
        <taxon>Clathrospora</taxon>
    </lineage>
</organism>
<dbReference type="Proteomes" id="UP000800038">
    <property type="component" value="Unassembled WGS sequence"/>
</dbReference>
<accession>A0A6A5SXB9</accession>
<feature type="region of interest" description="Disordered" evidence="1">
    <location>
        <begin position="239"/>
        <end position="377"/>
    </location>
</feature>
<feature type="compositionally biased region" description="Basic and acidic residues" evidence="1">
    <location>
        <begin position="7"/>
        <end position="20"/>
    </location>
</feature>
<feature type="region of interest" description="Disordered" evidence="1">
    <location>
        <begin position="125"/>
        <end position="144"/>
    </location>
</feature>
<dbReference type="AlphaFoldDB" id="A0A6A5SXB9"/>
<dbReference type="EMBL" id="ML976013">
    <property type="protein sequence ID" value="KAF1944913.1"/>
    <property type="molecule type" value="Genomic_DNA"/>
</dbReference>
<dbReference type="OrthoDB" id="5226996at2759"/>
<evidence type="ECO:0000313" key="2">
    <source>
        <dbReference type="EMBL" id="KAF1944913.1"/>
    </source>
</evidence>
<feature type="region of interest" description="Disordered" evidence="1">
    <location>
        <begin position="45"/>
        <end position="86"/>
    </location>
</feature>
<feature type="compositionally biased region" description="Polar residues" evidence="1">
    <location>
        <begin position="178"/>
        <end position="192"/>
    </location>
</feature>
<evidence type="ECO:0000256" key="1">
    <source>
        <dbReference type="SAM" id="MobiDB-lite"/>
    </source>
</evidence>
<feature type="region of interest" description="Disordered" evidence="1">
    <location>
        <begin position="175"/>
        <end position="212"/>
    </location>
</feature>